<evidence type="ECO:0000256" key="3">
    <source>
        <dbReference type="ARBA" id="ARBA00022777"/>
    </source>
</evidence>
<feature type="domain" description="HTH marR-type" evidence="5">
    <location>
        <begin position="3"/>
        <end position="46"/>
    </location>
</feature>
<organism evidence="6 7">
    <name type="scientific">Ramlibacter monticola</name>
    <dbReference type="NCBI Taxonomy" id="1926872"/>
    <lineage>
        <taxon>Bacteria</taxon>
        <taxon>Pseudomonadati</taxon>
        <taxon>Pseudomonadota</taxon>
        <taxon>Betaproteobacteria</taxon>
        <taxon>Burkholderiales</taxon>
        <taxon>Comamonadaceae</taxon>
        <taxon>Ramlibacter</taxon>
    </lineage>
</organism>
<dbReference type="EMBL" id="JAEQNE010000002">
    <property type="protein sequence ID" value="MBL0391248.1"/>
    <property type="molecule type" value="Genomic_DNA"/>
</dbReference>
<reference evidence="6 7" key="1">
    <citation type="journal article" date="2017" name="Int. J. Syst. Evol. Microbiol.">
        <title>Ramlibacter monticola sp. nov., isolated from forest soil.</title>
        <authorList>
            <person name="Chaudhary D.K."/>
            <person name="Kim J."/>
        </authorList>
    </citation>
    <scope>NUCLEOTIDE SEQUENCE [LARGE SCALE GENOMIC DNA]</scope>
    <source>
        <strain evidence="6 7">KACC 19175</strain>
    </source>
</reference>
<dbReference type="InterPro" id="IPR052028">
    <property type="entry name" value="HipA_Ser/Thr_kinase"/>
</dbReference>
<dbReference type="RefSeq" id="WP_201673892.1">
    <property type="nucleotide sequence ID" value="NZ_JAEQNE010000002.1"/>
</dbReference>
<keyword evidence="3" id="KW-0418">Kinase</keyword>
<dbReference type="Pfam" id="PF07804">
    <property type="entry name" value="HipA_C"/>
    <property type="match status" value="1"/>
</dbReference>
<dbReference type="InterPro" id="IPR000835">
    <property type="entry name" value="HTH_MarR-typ"/>
</dbReference>
<dbReference type="InterPro" id="IPR012893">
    <property type="entry name" value="HipA-like_C"/>
</dbReference>
<dbReference type="GO" id="GO:0004674">
    <property type="term" value="F:protein serine/threonine kinase activity"/>
    <property type="evidence" value="ECO:0007669"/>
    <property type="project" value="TreeGrafter"/>
</dbReference>
<keyword evidence="2" id="KW-0808">Transferase</keyword>
<accession>A0A937CT51</accession>
<dbReference type="GO" id="GO:0003700">
    <property type="term" value="F:DNA-binding transcription factor activity"/>
    <property type="evidence" value="ECO:0007669"/>
    <property type="project" value="InterPro"/>
</dbReference>
<dbReference type="Gene3D" id="1.10.10.10">
    <property type="entry name" value="Winged helix-like DNA-binding domain superfamily/Winged helix DNA-binding domain"/>
    <property type="match status" value="1"/>
</dbReference>
<comment type="similarity">
    <text evidence="1">Belongs to the HipA Ser/Thr kinase family.</text>
</comment>
<dbReference type="Pfam" id="PF12802">
    <property type="entry name" value="MarR_2"/>
    <property type="match status" value="1"/>
</dbReference>
<dbReference type="GO" id="GO:0005829">
    <property type="term" value="C:cytosol"/>
    <property type="evidence" value="ECO:0007669"/>
    <property type="project" value="TreeGrafter"/>
</dbReference>
<proteinExistence type="inferred from homology"/>
<name>A0A937CT51_9BURK</name>
<evidence type="ECO:0000259" key="5">
    <source>
        <dbReference type="Pfam" id="PF12802"/>
    </source>
</evidence>
<protein>
    <submittedName>
        <fullName evidence="6">HipA domain-containing protein</fullName>
    </submittedName>
</protein>
<comment type="caution">
    <text evidence="6">The sequence shown here is derived from an EMBL/GenBank/DDBJ whole genome shotgun (WGS) entry which is preliminary data.</text>
</comment>
<evidence type="ECO:0000256" key="2">
    <source>
        <dbReference type="ARBA" id="ARBA00022679"/>
    </source>
</evidence>
<gene>
    <name evidence="6" type="ORF">JJ685_08870</name>
</gene>
<dbReference type="PANTHER" id="PTHR37419:SF8">
    <property type="entry name" value="TOXIN YJJJ"/>
    <property type="match status" value="1"/>
</dbReference>
<sequence>MSLTSDHHLILGLLSNRGTATAADLVAVTGKSQPTVSRLLADMAAQIVRIGKARATRYGLPKSIHGRPAQQSLWWKDAQGRRTDVGTLTLLANGTIDVESAKLGDYTGESLPWYLMPLRAEGFLGRIAARSMAALRVESEPDRWSTETILYAALQAHDSPGAITLGFQEEGSQSPRITAHGIDEQLDGAARAVATALPAGSLVGGEQPKFLAQFEDHGPVIVKFSPPLDTPGGRRWCDLLHAEHLASLTLAKHGLAAAAAQLRLTGQRAYLISERFDRIGATGRCHVVSIGNAHRAFVHGVYRNWAESCDALASRGSLTREDAGVARTLLDFGRLIGNTDMHSGNLALFVQLQDVKKGRFRLAPVYDMLPMRWRPDARSGGAADYMRFSPDARALASQAAPIALEFWQALAGLQAVSRDLRIMAQQMAETIQEEMP</sequence>
<dbReference type="Gene3D" id="1.10.1070.20">
    <property type="match status" value="1"/>
</dbReference>
<evidence type="ECO:0000313" key="6">
    <source>
        <dbReference type="EMBL" id="MBL0391248.1"/>
    </source>
</evidence>
<dbReference type="Proteomes" id="UP000599109">
    <property type="component" value="Unassembled WGS sequence"/>
</dbReference>
<dbReference type="AlphaFoldDB" id="A0A937CT51"/>
<dbReference type="PANTHER" id="PTHR37419">
    <property type="entry name" value="SERINE/THREONINE-PROTEIN KINASE TOXIN HIPA"/>
    <property type="match status" value="1"/>
</dbReference>
<evidence type="ECO:0000256" key="1">
    <source>
        <dbReference type="ARBA" id="ARBA00010164"/>
    </source>
</evidence>
<evidence type="ECO:0000313" key="7">
    <source>
        <dbReference type="Proteomes" id="UP000599109"/>
    </source>
</evidence>
<keyword evidence="7" id="KW-1185">Reference proteome</keyword>
<evidence type="ECO:0000259" key="4">
    <source>
        <dbReference type="Pfam" id="PF07804"/>
    </source>
</evidence>
<feature type="domain" description="HipA-like C-terminal" evidence="4">
    <location>
        <begin position="203"/>
        <end position="432"/>
    </location>
</feature>
<dbReference type="InterPro" id="IPR036388">
    <property type="entry name" value="WH-like_DNA-bd_sf"/>
</dbReference>